<dbReference type="EMBL" id="LSRL02005306">
    <property type="protein sequence ID" value="TDG38312.1"/>
    <property type="molecule type" value="Genomic_DNA"/>
</dbReference>
<protein>
    <submittedName>
        <fullName evidence="2">Uncharacterized protein</fullName>
    </submittedName>
</protein>
<organism evidence="2 3">
    <name type="scientific">Drosophila navojoa</name>
    <name type="common">Fruit fly</name>
    <dbReference type="NCBI Taxonomy" id="7232"/>
    <lineage>
        <taxon>Eukaryota</taxon>
        <taxon>Metazoa</taxon>
        <taxon>Ecdysozoa</taxon>
        <taxon>Arthropoda</taxon>
        <taxon>Hexapoda</taxon>
        <taxon>Insecta</taxon>
        <taxon>Pterygota</taxon>
        <taxon>Neoptera</taxon>
        <taxon>Endopterygota</taxon>
        <taxon>Diptera</taxon>
        <taxon>Brachycera</taxon>
        <taxon>Muscomorpha</taxon>
        <taxon>Ephydroidea</taxon>
        <taxon>Drosophilidae</taxon>
        <taxon>Drosophila</taxon>
    </lineage>
</organism>
<keyword evidence="1" id="KW-0472">Membrane</keyword>
<feature type="transmembrane region" description="Helical" evidence="1">
    <location>
        <begin position="262"/>
        <end position="288"/>
    </location>
</feature>
<keyword evidence="3" id="KW-1185">Reference proteome</keyword>
<dbReference type="AlphaFoldDB" id="A0A484AQ50"/>
<dbReference type="SUPFAM" id="SSF53850">
    <property type="entry name" value="Periplasmic binding protein-like II"/>
    <property type="match status" value="1"/>
</dbReference>
<dbReference type="Proteomes" id="UP000295192">
    <property type="component" value="Unassembled WGS sequence"/>
</dbReference>
<dbReference type="OrthoDB" id="7851868at2759"/>
<proteinExistence type="predicted"/>
<evidence type="ECO:0000256" key="1">
    <source>
        <dbReference type="SAM" id="Phobius"/>
    </source>
</evidence>
<keyword evidence="1" id="KW-0812">Transmembrane</keyword>
<evidence type="ECO:0000313" key="3">
    <source>
        <dbReference type="Proteomes" id="UP000295192"/>
    </source>
</evidence>
<feature type="non-terminal residue" evidence="2">
    <location>
        <position position="310"/>
    </location>
</feature>
<comment type="caution">
    <text evidence="2">The sequence shown here is derived from an EMBL/GenBank/DDBJ whole genome shotgun (WGS) entry which is preliminary data.</text>
</comment>
<feature type="non-terminal residue" evidence="2">
    <location>
        <position position="1"/>
    </location>
</feature>
<name>A0A484AQ50_DRONA</name>
<sequence length="310" mass="35975">PCVFHELLPQLGLPTVLLSQGSSWEEWSFSSESLLLICSSNAEQEQNPRTLLKLQEARRLVYLEAGKQPTEVCEAYFEREQVNVAMVDAVGNLYSCRCFQQENYIQLNLSDSYQTETTALVNLNFDFDKESDSNSHYDSIYVQQFANMQGSAIRTEPDQLGPRAFVYKNPSTGQYEIKGFVSNLITSFAERVNATLKLRDDVDQKIHLKNIFQRVLYNELDIAAMLATTVEFENYDYLSYPYIHSSYCFMIPVPPRLDYKEIYMMIVHPLVTGVLIVFFLIFSLLLIYSQELNWRRFSLIDMLLNDRCLR</sequence>
<accession>A0A484AQ50</accession>
<evidence type="ECO:0000313" key="2">
    <source>
        <dbReference type="EMBL" id="TDG38312.1"/>
    </source>
</evidence>
<reference evidence="2 3" key="1">
    <citation type="journal article" date="2019" name="J. Hered.">
        <title>An Improved Genome Assembly for Drosophila navojoa, the Basal Species in the mojavensis Cluster.</title>
        <authorList>
            <person name="Vanderlinde T."/>
            <person name="Dupim E.G."/>
            <person name="Nazario-Yepiz N.O."/>
            <person name="Carvalho A.B."/>
        </authorList>
    </citation>
    <scope>NUCLEOTIDE SEQUENCE [LARGE SCALE GENOMIC DNA]</scope>
    <source>
        <strain evidence="2">Navoj_Jal97</strain>
        <tissue evidence="2">Whole organism</tissue>
    </source>
</reference>
<keyword evidence="1" id="KW-1133">Transmembrane helix</keyword>
<gene>
    <name evidence="2" type="ORF">AWZ03_015266</name>
</gene>